<name>A0A388TGK4_9BACT</name>
<accession>A0A388TGK4</accession>
<sequence length="168" mass="18784">MQASSHYSFSQSEVSQTAYVLENIKGREIPHLLGVYTRHKVYGGRQFVYFDSRITHNGNRHYAKSLFSTNPILCAEHQKRFGFSGVGDKKPKANITGLKFLAEYPQKAFGDYANASGKNWAILAGFGNGNKSLGLYFFEGQKHAAETLFEKWIAGELVLAPDIKPMQS</sequence>
<reference evidence="1 2" key="1">
    <citation type="journal article" date="2019" name="ISME J.">
        <title>Genome analyses of uncultured TG2/ZB3 bacteria in 'Margulisbacteria' specifically attached to ectosymbiotic spirochetes of protists in the termite gut.</title>
        <authorList>
            <person name="Utami Y.D."/>
            <person name="Kuwahara H."/>
            <person name="Igai K."/>
            <person name="Murakami T."/>
            <person name="Sugaya K."/>
            <person name="Morikawa T."/>
            <person name="Nagura Y."/>
            <person name="Yuki M."/>
            <person name="Deevong P."/>
            <person name="Inoue T."/>
            <person name="Kihara K."/>
            <person name="Lo N."/>
            <person name="Yamada A."/>
            <person name="Ohkuma M."/>
            <person name="Hongoh Y."/>
        </authorList>
    </citation>
    <scope>NUCLEOTIDE SEQUENCE [LARGE SCALE GENOMIC DNA]</scope>
    <source>
        <strain evidence="1">NkOx7-02</strain>
    </source>
</reference>
<protein>
    <submittedName>
        <fullName evidence="1">Uncharacterized protein</fullName>
    </submittedName>
</protein>
<organism evidence="1 2">
    <name type="scientific">Candidatus Termititenax persephonae</name>
    <dbReference type="NCBI Taxonomy" id="2218525"/>
    <lineage>
        <taxon>Bacteria</taxon>
        <taxon>Bacillati</taxon>
        <taxon>Candidatus Margulisiibacteriota</taxon>
        <taxon>Candidatus Termititenacia</taxon>
        <taxon>Candidatus Termititenacales</taxon>
        <taxon>Candidatus Termititenacaceae</taxon>
        <taxon>Candidatus Termititenax</taxon>
    </lineage>
</organism>
<dbReference type="Proteomes" id="UP000275925">
    <property type="component" value="Unassembled WGS sequence"/>
</dbReference>
<evidence type="ECO:0000313" key="2">
    <source>
        <dbReference type="Proteomes" id="UP000275925"/>
    </source>
</evidence>
<gene>
    <name evidence="1" type="ORF">NO2_0617</name>
</gene>
<keyword evidence="2" id="KW-1185">Reference proteome</keyword>
<dbReference type="AlphaFoldDB" id="A0A388TGK4"/>
<comment type="caution">
    <text evidence="1">The sequence shown here is derived from an EMBL/GenBank/DDBJ whole genome shotgun (WGS) entry which is preliminary data.</text>
</comment>
<dbReference type="EMBL" id="BGZO01000013">
    <property type="protein sequence ID" value="GBR75998.1"/>
    <property type="molecule type" value="Genomic_DNA"/>
</dbReference>
<proteinExistence type="predicted"/>
<evidence type="ECO:0000313" key="1">
    <source>
        <dbReference type="EMBL" id="GBR75998.1"/>
    </source>
</evidence>